<feature type="domain" description="Histidine kinase" evidence="8">
    <location>
        <begin position="164"/>
        <end position="373"/>
    </location>
</feature>
<evidence type="ECO:0000256" key="4">
    <source>
        <dbReference type="ARBA" id="ARBA00022553"/>
    </source>
</evidence>
<dbReference type="InterPro" id="IPR052162">
    <property type="entry name" value="Sensor_kinase/Photoreceptor"/>
</dbReference>
<dbReference type="PROSITE" id="PS50112">
    <property type="entry name" value="PAS"/>
    <property type="match status" value="1"/>
</dbReference>
<keyword evidence="11" id="KW-1185">Reference proteome</keyword>
<reference evidence="10" key="1">
    <citation type="submission" date="2022-10" db="EMBL/GenBank/DDBJ databases">
        <title>The WGS of Solirubrobacter ginsenosidimutans DSM 21036.</title>
        <authorList>
            <person name="Jiang Z."/>
        </authorList>
    </citation>
    <scope>NUCLEOTIDE SEQUENCE</scope>
    <source>
        <strain evidence="10">DSM 21036</strain>
    </source>
</reference>
<evidence type="ECO:0000313" key="11">
    <source>
        <dbReference type="Proteomes" id="UP001149140"/>
    </source>
</evidence>
<evidence type="ECO:0000259" key="8">
    <source>
        <dbReference type="PROSITE" id="PS50109"/>
    </source>
</evidence>
<dbReference type="InterPro" id="IPR036097">
    <property type="entry name" value="HisK_dim/P_sf"/>
</dbReference>
<dbReference type="CDD" id="cd00082">
    <property type="entry name" value="HisKA"/>
    <property type="match status" value="1"/>
</dbReference>
<dbReference type="InterPro" id="IPR000014">
    <property type="entry name" value="PAS"/>
</dbReference>
<dbReference type="PROSITE" id="PS50109">
    <property type="entry name" value="HIS_KIN"/>
    <property type="match status" value="1"/>
</dbReference>
<name>A0A9X3MUV0_9ACTN</name>
<dbReference type="InterPro" id="IPR036890">
    <property type="entry name" value="HATPase_C_sf"/>
</dbReference>
<dbReference type="GO" id="GO:0000155">
    <property type="term" value="F:phosphorelay sensor kinase activity"/>
    <property type="evidence" value="ECO:0007669"/>
    <property type="project" value="InterPro"/>
</dbReference>
<dbReference type="SUPFAM" id="SSF47384">
    <property type="entry name" value="Homodimeric domain of signal transducing histidine kinase"/>
    <property type="match status" value="1"/>
</dbReference>
<dbReference type="SMART" id="SM00388">
    <property type="entry name" value="HisKA"/>
    <property type="match status" value="1"/>
</dbReference>
<dbReference type="Proteomes" id="UP001149140">
    <property type="component" value="Unassembled WGS sequence"/>
</dbReference>
<gene>
    <name evidence="10" type="ORF">OM076_21140</name>
</gene>
<dbReference type="RefSeq" id="WP_270042028.1">
    <property type="nucleotide sequence ID" value="NZ_JAPDOD010000020.1"/>
</dbReference>
<evidence type="ECO:0000313" key="10">
    <source>
        <dbReference type="EMBL" id="MDA0162792.1"/>
    </source>
</evidence>
<dbReference type="AlphaFoldDB" id="A0A9X3MUV0"/>
<dbReference type="GO" id="GO:0005524">
    <property type="term" value="F:ATP binding"/>
    <property type="evidence" value="ECO:0007669"/>
    <property type="project" value="UniProtKB-KW"/>
</dbReference>
<organism evidence="10 11">
    <name type="scientific">Solirubrobacter ginsenosidimutans</name>
    <dbReference type="NCBI Taxonomy" id="490573"/>
    <lineage>
        <taxon>Bacteria</taxon>
        <taxon>Bacillati</taxon>
        <taxon>Actinomycetota</taxon>
        <taxon>Thermoleophilia</taxon>
        <taxon>Solirubrobacterales</taxon>
        <taxon>Solirubrobacteraceae</taxon>
        <taxon>Solirubrobacter</taxon>
    </lineage>
</organism>
<evidence type="ECO:0000256" key="2">
    <source>
        <dbReference type="ARBA" id="ARBA00004236"/>
    </source>
</evidence>
<comment type="catalytic activity">
    <reaction evidence="1">
        <text>ATP + protein L-histidine = ADP + protein N-phospho-L-histidine.</text>
        <dbReference type="EC" id="2.7.13.3"/>
    </reaction>
</comment>
<keyword evidence="5" id="KW-0808">Transferase</keyword>
<dbReference type="PANTHER" id="PTHR43304:SF1">
    <property type="entry name" value="PAC DOMAIN-CONTAINING PROTEIN"/>
    <property type="match status" value="1"/>
</dbReference>
<evidence type="ECO:0000259" key="9">
    <source>
        <dbReference type="PROSITE" id="PS50112"/>
    </source>
</evidence>
<evidence type="ECO:0000256" key="1">
    <source>
        <dbReference type="ARBA" id="ARBA00000085"/>
    </source>
</evidence>
<protein>
    <recommendedName>
        <fullName evidence="3">histidine kinase</fullName>
        <ecNumber evidence="3">2.7.13.3</ecNumber>
    </recommendedName>
</protein>
<dbReference type="InterPro" id="IPR005467">
    <property type="entry name" value="His_kinase_dom"/>
</dbReference>
<comment type="subcellular location">
    <subcellularLocation>
        <location evidence="2">Cell membrane</location>
    </subcellularLocation>
</comment>
<dbReference type="GO" id="GO:0005886">
    <property type="term" value="C:plasma membrane"/>
    <property type="evidence" value="ECO:0007669"/>
    <property type="project" value="UniProtKB-SubCell"/>
</dbReference>
<dbReference type="InterPro" id="IPR035965">
    <property type="entry name" value="PAS-like_dom_sf"/>
</dbReference>
<dbReference type="Pfam" id="PF00512">
    <property type="entry name" value="HisKA"/>
    <property type="match status" value="1"/>
</dbReference>
<feature type="domain" description="PAS" evidence="9">
    <location>
        <begin position="14"/>
        <end position="87"/>
    </location>
</feature>
<evidence type="ECO:0000256" key="6">
    <source>
        <dbReference type="ARBA" id="ARBA00022777"/>
    </source>
</evidence>
<keyword evidence="4" id="KW-0597">Phosphoprotein</keyword>
<dbReference type="SUPFAM" id="SSF55874">
    <property type="entry name" value="ATPase domain of HSP90 chaperone/DNA topoisomerase II/histidine kinase"/>
    <property type="match status" value="1"/>
</dbReference>
<keyword evidence="10" id="KW-0547">Nucleotide-binding</keyword>
<dbReference type="PRINTS" id="PR00344">
    <property type="entry name" value="BCTRLSENSOR"/>
</dbReference>
<dbReference type="InterPro" id="IPR004358">
    <property type="entry name" value="Sig_transdc_His_kin-like_C"/>
</dbReference>
<keyword evidence="6" id="KW-0418">Kinase</keyword>
<dbReference type="Pfam" id="PF02518">
    <property type="entry name" value="HATPase_c"/>
    <property type="match status" value="1"/>
</dbReference>
<dbReference type="Gene3D" id="1.10.287.130">
    <property type="match status" value="1"/>
</dbReference>
<dbReference type="SMART" id="SM00091">
    <property type="entry name" value="PAS"/>
    <property type="match status" value="1"/>
</dbReference>
<evidence type="ECO:0000256" key="5">
    <source>
        <dbReference type="ARBA" id="ARBA00022679"/>
    </source>
</evidence>
<evidence type="ECO:0000256" key="3">
    <source>
        <dbReference type="ARBA" id="ARBA00012438"/>
    </source>
</evidence>
<keyword evidence="10" id="KW-0067">ATP-binding</keyword>
<dbReference type="InterPro" id="IPR003594">
    <property type="entry name" value="HATPase_dom"/>
</dbReference>
<sequence>MPIPPSAPIPGGAEAAHAERLFALSQDLLGAADANGYLRWVNAAWERTTGWTPAELYARPYLDFMHPEDRDKVMAFALALEHTHRGESGQVEARALCKDGSFRWFRCSAAVAIEGPEPLVYLSAMDVTDLHEAVEQLAGERTRSVRRTAELERSNAELERFAGVVSHDLRQSLTAVSGFLALLESRFGGELPEGAGGLLLLARESSERMHSLVDDLLAYARVGHSGRDPERVDVGELVHRLAPTAAAGAVLEIGELPVVLARPREFEQLLANLISNGVKFVAPDVKPRVSVVAMPDGAAWRFEIADNGIGVAAPHAQRIFGMFARSPAGEQYPGTGIGLAIAQKVVEAAGGRIWVKPREGGGSVFCFTWPGLT</sequence>
<dbReference type="Gene3D" id="3.30.450.20">
    <property type="entry name" value="PAS domain"/>
    <property type="match status" value="1"/>
</dbReference>
<evidence type="ECO:0000256" key="7">
    <source>
        <dbReference type="ARBA" id="ARBA00023012"/>
    </source>
</evidence>
<dbReference type="SUPFAM" id="SSF55785">
    <property type="entry name" value="PYP-like sensor domain (PAS domain)"/>
    <property type="match status" value="1"/>
</dbReference>
<dbReference type="EC" id="2.7.13.3" evidence="3"/>
<dbReference type="PANTHER" id="PTHR43304">
    <property type="entry name" value="PHYTOCHROME-LIKE PROTEIN CPH1"/>
    <property type="match status" value="1"/>
</dbReference>
<keyword evidence="7" id="KW-0902">Two-component regulatory system</keyword>
<dbReference type="EMBL" id="JAPDOD010000020">
    <property type="protein sequence ID" value="MDA0162792.1"/>
    <property type="molecule type" value="Genomic_DNA"/>
</dbReference>
<dbReference type="Pfam" id="PF08447">
    <property type="entry name" value="PAS_3"/>
    <property type="match status" value="1"/>
</dbReference>
<dbReference type="NCBIfam" id="TIGR00229">
    <property type="entry name" value="sensory_box"/>
    <property type="match status" value="1"/>
</dbReference>
<dbReference type="InterPro" id="IPR003661">
    <property type="entry name" value="HisK_dim/P_dom"/>
</dbReference>
<accession>A0A9X3MUV0</accession>
<comment type="caution">
    <text evidence="10">The sequence shown here is derived from an EMBL/GenBank/DDBJ whole genome shotgun (WGS) entry which is preliminary data.</text>
</comment>
<proteinExistence type="predicted"/>
<dbReference type="InterPro" id="IPR013655">
    <property type="entry name" value="PAS_fold_3"/>
</dbReference>
<dbReference type="Gene3D" id="3.30.565.10">
    <property type="entry name" value="Histidine kinase-like ATPase, C-terminal domain"/>
    <property type="match status" value="1"/>
</dbReference>
<dbReference type="CDD" id="cd00130">
    <property type="entry name" value="PAS"/>
    <property type="match status" value="1"/>
</dbReference>
<dbReference type="SMART" id="SM00387">
    <property type="entry name" value="HATPase_c"/>
    <property type="match status" value="1"/>
</dbReference>